<dbReference type="SUPFAM" id="SSF57850">
    <property type="entry name" value="RING/U-box"/>
    <property type="match status" value="1"/>
</dbReference>
<dbReference type="PANTHER" id="PTHR25462">
    <property type="entry name" value="BONUS, ISOFORM C-RELATED"/>
    <property type="match status" value="1"/>
</dbReference>
<evidence type="ECO:0000256" key="1">
    <source>
        <dbReference type="ARBA" id="ARBA00022553"/>
    </source>
</evidence>
<organism evidence="8 9">
    <name type="scientific">Acanthaster planci</name>
    <name type="common">Crown-of-thorns starfish</name>
    <dbReference type="NCBI Taxonomy" id="133434"/>
    <lineage>
        <taxon>Eukaryota</taxon>
        <taxon>Metazoa</taxon>
        <taxon>Echinodermata</taxon>
        <taxon>Eleutherozoa</taxon>
        <taxon>Asterozoa</taxon>
        <taxon>Asteroidea</taxon>
        <taxon>Valvatacea</taxon>
        <taxon>Valvatida</taxon>
        <taxon>Acanthasteridae</taxon>
        <taxon>Acanthaster</taxon>
    </lineage>
</organism>
<dbReference type="GeneID" id="110988804"/>
<dbReference type="PROSITE" id="PS50119">
    <property type="entry name" value="ZF_BBOX"/>
    <property type="match status" value="1"/>
</dbReference>
<keyword evidence="8" id="KW-1185">Reference proteome</keyword>
<dbReference type="SMART" id="SM00336">
    <property type="entry name" value="BBOX"/>
    <property type="match status" value="1"/>
</dbReference>
<dbReference type="OMA" id="SCRGVCY"/>
<dbReference type="GO" id="GO:0008270">
    <property type="term" value="F:zinc ion binding"/>
    <property type="evidence" value="ECO:0007669"/>
    <property type="project" value="UniProtKB-KW"/>
</dbReference>
<dbReference type="Gene3D" id="3.30.40.10">
    <property type="entry name" value="Zinc/RING finger domain, C3HC4 (zinc finger)"/>
    <property type="match status" value="1"/>
</dbReference>
<keyword evidence="1" id="KW-0597">Phosphoprotein</keyword>
<evidence type="ECO:0000256" key="4">
    <source>
        <dbReference type="ARBA" id="ARBA00022833"/>
    </source>
</evidence>
<sequence length="596" mass="65856">MAEGEDDPISLLDRFGEEYLNCSICHDRYKQPKILNCLHSFCEECLLRYQPSQGPVKLSCPVCRQETVILEDGVAGLKTNFPLRGMVEAFQKQEKILASGRSSPAVGEQSQTSVPHRSVCECRKHDGERTWFYCETCQELVCRVCTTKTHREHEFQEIDVAAVSCRESLRGLFPRVEELRAGVEDALQAANTTKGVVVSAAERSRQEVTERALAAVALVMDAKQRILDEINSTETERVKAVQELTKGLTVVRDKLRHSLTVSEHLASSATDEDLLSLYPIIRDDLKELRDRPATHPSSQGFFMRLLSATEPTVVDLGTLVVDVERWKMTKKVGKRGTDKEDFDGARGVTVCPDGGIAVADMGLWTRGITVFASDWTYETFIKFADTPRDVASVNNCLVVADNTCNVKVYDARRSQAFQFVTTPMDIDAQTPVNIVSVAVREDGTLLVGDVERRVVTEHRPTDGRLLHTIPTNVPPYFLDVGPEGRLLLSGLDTGEVEEISGESKSIFTVRPVIASGDQVSCRGVCYGKDGSFYVVVHGKESNIGHIHKYSSTGEFLGCVAQDLYDPNGIALTAQGELAVADCFSVKVYARMSNESM</sequence>
<dbReference type="InterPro" id="IPR001841">
    <property type="entry name" value="Znf_RING"/>
</dbReference>
<dbReference type="RefSeq" id="XP_022108359.1">
    <property type="nucleotide sequence ID" value="XM_022252667.1"/>
</dbReference>
<dbReference type="Pfam" id="PF00643">
    <property type="entry name" value="zf-B_box"/>
    <property type="match status" value="1"/>
</dbReference>
<dbReference type="PROSITE" id="PS00518">
    <property type="entry name" value="ZF_RING_1"/>
    <property type="match status" value="1"/>
</dbReference>
<feature type="domain" description="B box-type" evidence="7">
    <location>
        <begin position="117"/>
        <end position="158"/>
    </location>
</feature>
<name>A0A8B7ZSH2_ACAPL</name>
<feature type="domain" description="RING-type" evidence="6">
    <location>
        <begin position="22"/>
        <end position="64"/>
    </location>
</feature>
<dbReference type="PANTHER" id="PTHR25462:SF296">
    <property type="entry name" value="MEIOTIC P26, ISOFORM F"/>
    <property type="match status" value="1"/>
</dbReference>
<dbReference type="CDD" id="cd19756">
    <property type="entry name" value="Bbox2"/>
    <property type="match status" value="1"/>
</dbReference>
<accession>A0A8B7ZSH2</accession>
<dbReference type="Gene3D" id="2.120.10.30">
    <property type="entry name" value="TolB, C-terminal domain"/>
    <property type="match status" value="1"/>
</dbReference>
<dbReference type="InterPro" id="IPR011042">
    <property type="entry name" value="6-blade_b-propeller_TolB-like"/>
</dbReference>
<evidence type="ECO:0000259" key="6">
    <source>
        <dbReference type="PROSITE" id="PS50089"/>
    </source>
</evidence>
<dbReference type="PROSITE" id="PS50089">
    <property type="entry name" value="ZF_RING_2"/>
    <property type="match status" value="1"/>
</dbReference>
<keyword evidence="2" id="KW-0479">Metal-binding</keyword>
<dbReference type="Proteomes" id="UP000694845">
    <property type="component" value="Unplaced"/>
</dbReference>
<keyword evidence="4" id="KW-0862">Zinc</keyword>
<dbReference type="SUPFAM" id="SSF63829">
    <property type="entry name" value="Calcium-dependent phosphotriesterase"/>
    <property type="match status" value="1"/>
</dbReference>
<evidence type="ECO:0000256" key="2">
    <source>
        <dbReference type="ARBA" id="ARBA00022723"/>
    </source>
</evidence>
<keyword evidence="3 5" id="KW-0863">Zinc-finger</keyword>
<dbReference type="OrthoDB" id="654191at2759"/>
<dbReference type="SMART" id="SM00184">
    <property type="entry name" value="RING"/>
    <property type="match status" value="1"/>
</dbReference>
<evidence type="ECO:0000259" key="7">
    <source>
        <dbReference type="PROSITE" id="PS50119"/>
    </source>
</evidence>
<evidence type="ECO:0000313" key="8">
    <source>
        <dbReference type="Proteomes" id="UP000694845"/>
    </source>
</evidence>
<dbReference type="Gene3D" id="3.30.160.60">
    <property type="entry name" value="Classic Zinc Finger"/>
    <property type="match status" value="1"/>
</dbReference>
<evidence type="ECO:0000313" key="9">
    <source>
        <dbReference type="RefSeq" id="XP_022108359.1"/>
    </source>
</evidence>
<protein>
    <submittedName>
        <fullName evidence="9">Tripartite motif-containing protein 2-like</fullName>
    </submittedName>
</protein>
<dbReference type="InterPro" id="IPR047153">
    <property type="entry name" value="TRIM45/56/19-like"/>
</dbReference>
<reference evidence="9" key="1">
    <citation type="submission" date="2025-08" db="UniProtKB">
        <authorList>
            <consortium name="RefSeq"/>
        </authorList>
    </citation>
    <scope>IDENTIFICATION</scope>
</reference>
<dbReference type="KEGG" id="aplc:110988804"/>
<proteinExistence type="predicted"/>
<gene>
    <name evidence="9" type="primary">LOC110988804</name>
</gene>
<dbReference type="InterPro" id="IPR027370">
    <property type="entry name" value="Znf-RING_euk"/>
</dbReference>
<dbReference type="InterPro" id="IPR017907">
    <property type="entry name" value="Znf_RING_CS"/>
</dbReference>
<evidence type="ECO:0000256" key="3">
    <source>
        <dbReference type="ARBA" id="ARBA00022771"/>
    </source>
</evidence>
<dbReference type="InterPro" id="IPR013083">
    <property type="entry name" value="Znf_RING/FYVE/PHD"/>
</dbReference>
<dbReference type="AlphaFoldDB" id="A0A8B7ZSH2"/>
<dbReference type="Pfam" id="PF13445">
    <property type="entry name" value="zf-RING_UBOX"/>
    <property type="match status" value="1"/>
</dbReference>
<evidence type="ECO:0000256" key="5">
    <source>
        <dbReference type="PROSITE-ProRule" id="PRU00024"/>
    </source>
</evidence>
<dbReference type="SUPFAM" id="SSF57845">
    <property type="entry name" value="B-box zinc-binding domain"/>
    <property type="match status" value="1"/>
</dbReference>
<dbReference type="InterPro" id="IPR000315">
    <property type="entry name" value="Znf_B-box"/>
</dbReference>